<comment type="caution">
    <text evidence="3">The sequence shown here is derived from an EMBL/GenBank/DDBJ whole genome shotgun (WGS) entry which is preliminary data.</text>
</comment>
<gene>
    <name evidence="3" type="ORF">OSTQU699_LOCUS10390</name>
</gene>
<sequence length="521" mass="55950">MDGACLRGGAGGDWREGGTSTSAREPLTIKYSTSQKSLKEEDVIFAREGVTFAKGGPSWSMYCVCDGHTGVTAAHYVRDALCPVLGALLPDTPLPPYGSKEFESFTYDVGTALVEAFVRIGQNFTEDNPNDVSGCTVTVALLCGRLLTVANVGDSDAVVDTGTDAFLATACHRIEDNAGERERLTSQGVRLGRLSPSLTHVAAPGEKGVGPLRCWPGGLAVSRSIGDAEAGVHVLTCPNVCQVVLPRSGARVLMGSDGLWDLIAWDDAVRLIRRTPASKAASRVLTQALFQHNWCFTDDTSALVLDVLPAHRGDFPSLVKEKLKRQRKRQGADEGCGGFSACFCGVPKARALDVGACEEDQHEVLAAIDGWELLRDAQELSPNDSCSSLTEMTRQAQRELPAADVKLRTGLGGGGGREHTPSLNGAWRKLTGGAYANEVVESEHKEAERRRPEAVLDPVDKLQQSSEWLMSFASSHTRSDAVDAVEVDTSSKGDEASLRHWMRMQRSGERPPRPHGASRRG</sequence>
<feature type="region of interest" description="Disordered" evidence="1">
    <location>
        <begin position="479"/>
        <end position="521"/>
    </location>
</feature>
<dbReference type="InterPro" id="IPR015655">
    <property type="entry name" value="PP2C"/>
</dbReference>
<dbReference type="InterPro" id="IPR001932">
    <property type="entry name" value="PPM-type_phosphatase-like_dom"/>
</dbReference>
<dbReference type="CDD" id="cd00143">
    <property type="entry name" value="PP2Cc"/>
    <property type="match status" value="1"/>
</dbReference>
<organism evidence="3 4">
    <name type="scientific">Ostreobium quekettii</name>
    <dbReference type="NCBI Taxonomy" id="121088"/>
    <lineage>
        <taxon>Eukaryota</taxon>
        <taxon>Viridiplantae</taxon>
        <taxon>Chlorophyta</taxon>
        <taxon>core chlorophytes</taxon>
        <taxon>Ulvophyceae</taxon>
        <taxon>TCBD clade</taxon>
        <taxon>Bryopsidales</taxon>
        <taxon>Ostreobineae</taxon>
        <taxon>Ostreobiaceae</taxon>
        <taxon>Ostreobium</taxon>
    </lineage>
</organism>
<dbReference type="OrthoDB" id="10264738at2759"/>
<dbReference type="InterPro" id="IPR036457">
    <property type="entry name" value="PPM-type-like_dom_sf"/>
</dbReference>
<dbReference type="Proteomes" id="UP000708148">
    <property type="component" value="Unassembled WGS sequence"/>
</dbReference>
<dbReference type="PANTHER" id="PTHR47992">
    <property type="entry name" value="PROTEIN PHOSPHATASE"/>
    <property type="match status" value="1"/>
</dbReference>
<evidence type="ECO:0000313" key="3">
    <source>
        <dbReference type="EMBL" id="CAD7705035.1"/>
    </source>
</evidence>
<protein>
    <recommendedName>
        <fullName evidence="2">PPM-type phosphatase domain-containing protein</fullName>
    </recommendedName>
</protein>
<dbReference type="PROSITE" id="PS51746">
    <property type="entry name" value="PPM_2"/>
    <property type="match status" value="1"/>
</dbReference>
<accession>A0A8S1JBU4</accession>
<dbReference type="AlphaFoldDB" id="A0A8S1JBU4"/>
<keyword evidence="4" id="KW-1185">Reference proteome</keyword>
<proteinExistence type="predicted"/>
<dbReference type="Pfam" id="PF00481">
    <property type="entry name" value="PP2C"/>
    <property type="match status" value="1"/>
</dbReference>
<name>A0A8S1JBU4_9CHLO</name>
<dbReference type="SUPFAM" id="SSF81606">
    <property type="entry name" value="PP2C-like"/>
    <property type="match status" value="1"/>
</dbReference>
<reference evidence="3" key="1">
    <citation type="submission" date="2020-12" db="EMBL/GenBank/DDBJ databases">
        <authorList>
            <person name="Iha C."/>
        </authorList>
    </citation>
    <scope>NUCLEOTIDE SEQUENCE</scope>
</reference>
<feature type="region of interest" description="Disordered" evidence="1">
    <location>
        <begin position="1"/>
        <end position="22"/>
    </location>
</feature>
<evidence type="ECO:0000313" key="4">
    <source>
        <dbReference type="Proteomes" id="UP000708148"/>
    </source>
</evidence>
<dbReference type="GO" id="GO:0004722">
    <property type="term" value="F:protein serine/threonine phosphatase activity"/>
    <property type="evidence" value="ECO:0007669"/>
    <property type="project" value="InterPro"/>
</dbReference>
<evidence type="ECO:0000259" key="2">
    <source>
        <dbReference type="PROSITE" id="PS51746"/>
    </source>
</evidence>
<dbReference type="Gene3D" id="3.60.40.10">
    <property type="entry name" value="PPM-type phosphatase domain"/>
    <property type="match status" value="1"/>
</dbReference>
<dbReference type="SMART" id="SM00332">
    <property type="entry name" value="PP2Cc"/>
    <property type="match status" value="1"/>
</dbReference>
<feature type="compositionally biased region" description="Basic and acidic residues" evidence="1">
    <location>
        <begin position="489"/>
        <end position="498"/>
    </location>
</feature>
<feature type="compositionally biased region" description="Gly residues" evidence="1">
    <location>
        <begin position="1"/>
        <end position="12"/>
    </location>
</feature>
<feature type="domain" description="PPM-type phosphatase" evidence="2">
    <location>
        <begin position="27"/>
        <end position="307"/>
    </location>
</feature>
<evidence type="ECO:0000256" key="1">
    <source>
        <dbReference type="SAM" id="MobiDB-lite"/>
    </source>
</evidence>
<dbReference type="EMBL" id="CAJHUC010003002">
    <property type="protein sequence ID" value="CAD7705035.1"/>
    <property type="molecule type" value="Genomic_DNA"/>
</dbReference>